<keyword evidence="4" id="KW-0227">DNA damage</keyword>
<keyword evidence="6" id="KW-0539">Nucleus</keyword>
<gene>
    <name evidence="9" type="ORF">BDQ12DRAFT_700316</name>
</gene>
<evidence type="ECO:0000256" key="5">
    <source>
        <dbReference type="ARBA" id="ARBA00022840"/>
    </source>
</evidence>
<feature type="region of interest" description="Disordered" evidence="8">
    <location>
        <begin position="166"/>
        <end position="197"/>
    </location>
</feature>
<accession>A0A5C3LQN5</accession>
<evidence type="ECO:0000256" key="4">
    <source>
        <dbReference type="ARBA" id="ARBA00022763"/>
    </source>
</evidence>
<dbReference type="SUPFAM" id="SSF52540">
    <property type="entry name" value="P-loop containing nucleoside triphosphate hydrolases"/>
    <property type="match status" value="1"/>
</dbReference>
<evidence type="ECO:0000256" key="2">
    <source>
        <dbReference type="ARBA" id="ARBA00006168"/>
    </source>
</evidence>
<dbReference type="Gene3D" id="3.40.50.300">
    <property type="entry name" value="P-loop containing nucleotide triphosphate hydrolases"/>
    <property type="match status" value="1"/>
</dbReference>
<feature type="region of interest" description="Disordered" evidence="8">
    <location>
        <begin position="616"/>
        <end position="664"/>
    </location>
</feature>
<feature type="compositionally biased region" description="Basic and acidic residues" evidence="8">
    <location>
        <begin position="414"/>
        <end position="425"/>
    </location>
</feature>
<feature type="compositionally biased region" description="Basic and acidic residues" evidence="8">
    <location>
        <begin position="9"/>
        <end position="25"/>
    </location>
</feature>
<dbReference type="GO" id="GO:0005524">
    <property type="term" value="F:ATP binding"/>
    <property type="evidence" value="ECO:0007669"/>
    <property type="project" value="UniProtKB-KW"/>
</dbReference>
<protein>
    <submittedName>
        <fullName evidence="9">Rad17 cell cycle checkpoint protein-domain-containing protein</fullName>
    </submittedName>
</protein>
<dbReference type="GO" id="GO:0003689">
    <property type="term" value="F:DNA clamp loader activity"/>
    <property type="evidence" value="ECO:0007669"/>
    <property type="project" value="TreeGrafter"/>
</dbReference>
<evidence type="ECO:0000313" key="9">
    <source>
        <dbReference type="EMBL" id="TFK34628.1"/>
    </source>
</evidence>
<evidence type="ECO:0000256" key="8">
    <source>
        <dbReference type="SAM" id="MobiDB-lite"/>
    </source>
</evidence>
<dbReference type="PANTHER" id="PTHR12172">
    <property type="entry name" value="CELL CYCLE CHECKPOINT PROTEIN RAD17"/>
    <property type="match status" value="1"/>
</dbReference>
<dbReference type="GO" id="GO:0003682">
    <property type="term" value="F:chromatin binding"/>
    <property type="evidence" value="ECO:0007669"/>
    <property type="project" value="TreeGrafter"/>
</dbReference>
<keyword evidence="5" id="KW-0067">ATP-binding</keyword>
<proteinExistence type="inferred from homology"/>
<evidence type="ECO:0000256" key="7">
    <source>
        <dbReference type="ARBA" id="ARBA00023306"/>
    </source>
</evidence>
<comment type="subcellular location">
    <subcellularLocation>
        <location evidence="1">Nucleus</location>
    </subcellularLocation>
</comment>
<dbReference type="GO" id="GO:0033314">
    <property type="term" value="P:mitotic DNA replication checkpoint signaling"/>
    <property type="evidence" value="ECO:0007669"/>
    <property type="project" value="TreeGrafter"/>
</dbReference>
<evidence type="ECO:0000313" key="10">
    <source>
        <dbReference type="Proteomes" id="UP000308652"/>
    </source>
</evidence>
<dbReference type="InterPro" id="IPR027417">
    <property type="entry name" value="P-loop_NTPase"/>
</dbReference>
<dbReference type="AlphaFoldDB" id="A0A5C3LQN5"/>
<dbReference type="PANTHER" id="PTHR12172:SF0">
    <property type="entry name" value="CELL CYCLE CHECKPOINT PROTEIN RAD17"/>
    <property type="match status" value="1"/>
</dbReference>
<keyword evidence="7" id="KW-0131">Cell cycle</keyword>
<evidence type="ECO:0000256" key="6">
    <source>
        <dbReference type="ARBA" id="ARBA00023242"/>
    </source>
</evidence>
<evidence type="ECO:0000256" key="1">
    <source>
        <dbReference type="ARBA" id="ARBA00004123"/>
    </source>
</evidence>
<dbReference type="OrthoDB" id="10265971at2759"/>
<dbReference type="GO" id="GO:0006281">
    <property type="term" value="P:DNA repair"/>
    <property type="evidence" value="ECO:0007669"/>
    <property type="project" value="InterPro"/>
</dbReference>
<dbReference type="STRING" id="68775.A0A5C3LQN5"/>
<evidence type="ECO:0000256" key="3">
    <source>
        <dbReference type="ARBA" id="ARBA00022741"/>
    </source>
</evidence>
<keyword evidence="3" id="KW-0547">Nucleotide-binding</keyword>
<dbReference type="GO" id="GO:0005634">
    <property type="term" value="C:nucleus"/>
    <property type="evidence" value="ECO:0007669"/>
    <property type="project" value="UniProtKB-SubCell"/>
</dbReference>
<feature type="region of interest" description="Disordered" evidence="8">
    <location>
        <begin position="403"/>
        <end position="444"/>
    </location>
</feature>
<keyword evidence="10" id="KW-1185">Reference proteome</keyword>
<dbReference type="Pfam" id="PF03215">
    <property type="entry name" value="Rad17"/>
    <property type="match status" value="1"/>
</dbReference>
<dbReference type="GO" id="GO:0000077">
    <property type="term" value="P:DNA damage checkpoint signaling"/>
    <property type="evidence" value="ECO:0007669"/>
    <property type="project" value="TreeGrafter"/>
</dbReference>
<dbReference type="InterPro" id="IPR004582">
    <property type="entry name" value="Checkpoint_prot_Rad17_Rad24"/>
</dbReference>
<organism evidence="9 10">
    <name type="scientific">Crucibulum laeve</name>
    <dbReference type="NCBI Taxonomy" id="68775"/>
    <lineage>
        <taxon>Eukaryota</taxon>
        <taxon>Fungi</taxon>
        <taxon>Dikarya</taxon>
        <taxon>Basidiomycota</taxon>
        <taxon>Agaricomycotina</taxon>
        <taxon>Agaricomycetes</taxon>
        <taxon>Agaricomycetidae</taxon>
        <taxon>Agaricales</taxon>
        <taxon>Agaricineae</taxon>
        <taxon>Nidulariaceae</taxon>
        <taxon>Crucibulum</taxon>
    </lineage>
</organism>
<feature type="compositionally biased region" description="Acidic residues" evidence="8">
    <location>
        <begin position="629"/>
        <end position="638"/>
    </location>
</feature>
<feature type="compositionally biased region" description="Polar residues" evidence="8">
    <location>
        <begin position="177"/>
        <end position="195"/>
    </location>
</feature>
<reference evidence="9 10" key="1">
    <citation type="journal article" date="2019" name="Nat. Ecol. Evol.">
        <title>Megaphylogeny resolves global patterns of mushroom evolution.</title>
        <authorList>
            <person name="Varga T."/>
            <person name="Krizsan K."/>
            <person name="Foldi C."/>
            <person name="Dima B."/>
            <person name="Sanchez-Garcia M."/>
            <person name="Sanchez-Ramirez S."/>
            <person name="Szollosi G.J."/>
            <person name="Szarkandi J.G."/>
            <person name="Papp V."/>
            <person name="Albert L."/>
            <person name="Andreopoulos W."/>
            <person name="Angelini C."/>
            <person name="Antonin V."/>
            <person name="Barry K.W."/>
            <person name="Bougher N.L."/>
            <person name="Buchanan P."/>
            <person name="Buyck B."/>
            <person name="Bense V."/>
            <person name="Catcheside P."/>
            <person name="Chovatia M."/>
            <person name="Cooper J."/>
            <person name="Damon W."/>
            <person name="Desjardin D."/>
            <person name="Finy P."/>
            <person name="Geml J."/>
            <person name="Haridas S."/>
            <person name="Hughes K."/>
            <person name="Justo A."/>
            <person name="Karasinski D."/>
            <person name="Kautmanova I."/>
            <person name="Kiss B."/>
            <person name="Kocsube S."/>
            <person name="Kotiranta H."/>
            <person name="LaButti K.M."/>
            <person name="Lechner B.E."/>
            <person name="Liimatainen K."/>
            <person name="Lipzen A."/>
            <person name="Lukacs Z."/>
            <person name="Mihaltcheva S."/>
            <person name="Morgado L.N."/>
            <person name="Niskanen T."/>
            <person name="Noordeloos M.E."/>
            <person name="Ohm R.A."/>
            <person name="Ortiz-Santana B."/>
            <person name="Ovrebo C."/>
            <person name="Racz N."/>
            <person name="Riley R."/>
            <person name="Savchenko A."/>
            <person name="Shiryaev A."/>
            <person name="Soop K."/>
            <person name="Spirin V."/>
            <person name="Szebenyi C."/>
            <person name="Tomsovsky M."/>
            <person name="Tulloss R.E."/>
            <person name="Uehling J."/>
            <person name="Grigoriev I.V."/>
            <person name="Vagvolgyi C."/>
            <person name="Papp T."/>
            <person name="Martin F.M."/>
            <person name="Miettinen O."/>
            <person name="Hibbett D.S."/>
            <person name="Nagy L.G."/>
        </authorList>
    </citation>
    <scope>NUCLEOTIDE SEQUENCE [LARGE SCALE GENOMIC DNA]</scope>
    <source>
        <strain evidence="9 10">CBS 166.37</strain>
    </source>
</reference>
<feature type="region of interest" description="Disordered" evidence="8">
    <location>
        <begin position="1"/>
        <end position="25"/>
    </location>
</feature>
<dbReference type="Proteomes" id="UP000308652">
    <property type="component" value="Unassembled WGS sequence"/>
</dbReference>
<dbReference type="EMBL" id="ML213629">
    <property type="protein sequence ID" value="TFK34628.1"/>
    <property type="molecule type" value="Genomic_DNA"/>
</dbReference>
<sequence>MSQGVVKGKGKEKETEKLKAERRENEADDRLWVDMYEPTTEAELAVHVKKVEDVRRWISEAFDGGPSGKLKKYRRILALSGPAGTGKTSTVRVLAREMGFEILEWRNVIGEASNITFDDSGENHASGSSSSFNPLEDYDSDYESLFTKFETFLNRASSCQNIFASSASSSKAPSPPQFHSSTSKPKSPSIQSSGSPGAKKHVILLEDLPNILHARTQAQFHAALNSLVSSLPSEPPVPVIIIVSDAGVRGEAGDDVGTGGSGLSRGGWGRDRDRDVVDVRTVLGKELLNSPYVTQVVFNPIAVTLMRKALQALLSTHFSSYSVSLRCATPSKDVLEIIITSANGDIRSAIMALQFACVVELQPRKGKKGKEKNSAEKVIMEAITRREQGLHLFHLMGRLLYNKRKGDPPNPRATTKDIQKDRDLDAGLQDPPKPPPHLREHERRTSRVDVDLLYADSPIDSSLFSLYIHQNYTQFCDDLDQCEGVAEALSWVDSNGGEAWYQGNPHRFHLLALGTLHALPSPVPRRSQKLFKPEFFHFLQKEKDAWDGVRDARRWVVDETLGGNAIAWRAGGWSKSDVAVELGGILKSRDTTSLMTSRPPASHRLFSRMPFALGSNERGQQLGEGEVNGGEEEEEEELGIWGVGKKDEVHNGGWLEGDDIDDFE</sequence>
<comment type="similarity">
    <text evidence="2">Belongs to the rad17/RAD24 family.</text>
</comment>
<name>A0A5C3LQN5_9AGAR</name>